<gene>
    <name evidence="2" type="ORF">BO80DRAFT_129599</name>
</gene>
<dbReference type="AlphaFoldDB" id="A0A395HC04"/>
<dbReference type="VEuPathDB" id="FungiDB:BO80DRAFT_129599"/>
<evidence type="ECO:0000313" key="2">
    <source>
        <dbReference type="EMBL" id="RAL05166.1"/>
    </source>
</evidence>
<dbReference type="OrthoDB" id="10389589at2759"/>
<dbReference type="GeneID" id="37218436"/>
<keyword evidence="1" id="KW-0472">Membrane</keyword>
<feature type="transmembrane region" description="Helical" evidence="1">
    <location>
        <begin position="15"/>
        <end position="35"/>
    </location>
</feature>
<dbReference type="RefSeq" id="XP_025579493.1">
    <property type="nucleotide sequence ID" value="XM_025713571.1"/>
</dbReference>
<proteinExistence type="predicted"/>
<keyword evidence="1" id="KW-1133">Transmembrane helix</keyword>
<name>A0A395HC04_9EURO</name>
<dbReference type="Proteomes" id="UP000249402">
    <property type="component" value="Unassembled WGS sequence"/>
</dbReference>
<evidence type="ECO:0000313" key="3">
    <source>
        <dbReference type="Proteomes" id="UP000249402"/>
    </source>
</evidence>
<keyword evidence="1" id="KW-0812">Transmembrane</keyword>
<protein>
    <submittedName>
        <fullName evidence="2">Uncharacterized protein</fullName>
    </submittedName>
</protein>
<reference evidence="2 3" key="1">
    <citation type="submission" date="2018-02" db="EMBL/GenBank/DDBJ databases">
        <title>The genomes of Aspergillus section Nigri reveals drivers in fungal speciation.</title>
        <authorList>
            <consortium name="DOE Joint Genome Institute"/>
            <person name="Vesth T.C."/>
            <person name="Nybo J."/>
            <person name="Theobald S."/>
            <person name="Brandl J."/>
            <person name="Frisvad J.C."/>
            <person name="Nielsen K.F."/>
            <person name="Lyhne E.K."/>
            <person name="Kogle M.E."/>
            <person name="Kuo A."/>
            <person name="Riley R."/>
            <person name="Clum A."/>
            <person name="Nolan M."/>
            <person name="Lipzen A."/>
            <person name="Salamov A."/>
            <person name="Henrissat B."/>
            <person name="Wiebenga A."/>
            <person name="De vries R.P."/>
            <person name="Grigoriev I.V."/>
            <person name="Mortensen U.H."/>
            <person name="Andersen M.R."/>
            <person name="Baker S.E."/>
        </authorList>
    </citation>
    <scope>NUCLEOTIDE SEQUENCE [LARGE SCALE GENOMIC DNA]</scope>
    <source>
        <strain evidence="2 3">CBS 121593</strain>
    </source>
</reference>
<accession>A0A395HC04</accession>
<sequence>MLSLSLSKSFFFRGFAWPATVAVPLAVVCLVLVVTRHYDCTTEDRYHPIRNTVPVFCNCPLPEVCPSLSPRRALFPPATQNFPLLGFACFDFAACRRGPRSTCCGPGDQLHLPGRQPQRTNHGGCFSWPRLLLTIAGHSECRVAVPSRFFGLLCFYLSSLFVAGSSTERPLTQPDPWARFQTIASQYLSK</sequence>
<organism evidence="2 3">
    <name type="scientific">Aspergillus ibericus CBS 121593</name>
    <dbReference type="NCBI Taxonomy" id="1448316"/>
    <lineage>
        <taxon>Eukaryota</taxon>
        <taxon>Fungi</taxon>
        <taxon>Dikarya</taxon>
        <taxon>Ascomycota</taxon>
        <taxon>Pezizomycotina</taxon>
        <taxon>Eurotiomycetes</taxon>
        <taxon>Eurotiomycetidae</taxon>
        <taxon>Eurotiales</taxon>
        <taxon>Aspergillaceae</taxon>
        <taxon>Aspergillus</taxon>
        <taxon>Aspergillus subgen. Circumdati</taxon>
    </lineage>
</organism>
<keyword evidence="3" id="KW-1185">Reference proteome</keyword>
<dbReference type="EMBL" id="KZ824421">
    <property type="protein sequence ID" value="RAL05166.1"/>
    <property type="molecule type" value="Genomic_DNA"/>
</dbReference>
<evidence type="ECO:0000256" key="1">
    <source>
        <dbReference type="SAM" id="Phobius"/>
    </source>
</evidence>